<keyword evidence="1" id="KW-0812">Transmembrane</keyword>
<accession>A0A382XY51</accession>
<keyword evidence="1" id="KW-1133">Transmembrane helix</keyword>
<proteinExistence type="predicted"/>
<gene>
    <name evidence="2" type="ORF">METZ01_LOCUS428439</name>
</gene>
<dbReference type="AlphaFoldDB" id="A0A382XY51"/>
<sequence>MAKQKSIDYILGMITGASLMLALWACTSNDLIAESLDVQEVKIVNETWDPANVKLVD</sequence>
<name>A0A382XY51_9ZZZZ</name>
<feature type="transmembrane region" description="Helical" evidence="1">
    <location>
        <begin position="7"/>
        <end position="25"/>
    </location>
</feature>
<keyword evidence="1" id="KW-0472">Membrane</keyword>
<evidence type="ECO:0000313" key="2">
    <source>
        <dbReference type="EMBL" id="SVD75585.1"/>
    </source>
</evidence>
<reference evidence="2" key="1">
    <citation type="submission" date="2018-05" db="EMBL/GenBank/DDBJ databases">
        <authorList>
            <person name="Lanie J.A."/>
            <person name="Ng W.-L."/>
            <person name="Kazmierczak K.M."/>
            <person name="Andrzejewski T.M."/>
            <person name="Davidsen T.M."/>
            <person name="Wayne K.J."/>
            <person name="Tettelin H."/>
            <person name="Glass J.I."/>
            <person name="Rusch D."/>
            <person name="Podicherti R."/>
            <person name="Tsui H.-C.T."/>
            <person name="Winkler M.E."/>
        </authorList>
    </citation>
    <scope>NUCLEOTIDE SEQUENCE</scope>
</reference>
<evidence type="ECO:0000256" key="1">
    <source>
        <dbReference type="SAM" id="Phobius"/>
    </source>
</evidence>
<organism evidence="2">
    <name type="scientific">marine metagenome</name>
    <dbReference type="NCBI Taxonomy" id="408172"/>
    <lineage>
        <taxon>unclassified sequences</taxon>
        <taxon>metagenomes</taxon>
        <taxon>ecological metagenomes</taxon>
    </lineage>
</organism>
<protein>
    <submittedName>
        <fullName evidence="2">Uncharacterized protein</fullName>
    </submittedName>
</protein>
<dbReference type="EMBL" id="UINC01171168">
    <property type="protein sequence ID" value="SVD75585.1"/>
    <property type="molecule type" value="Genomic_DNA"/>
</dbReference>